<keyword evidence="7" id="KW-1185">Reference proteome</keyword>
<dbReference type="OrthoDB" id="291754at2759"/>
<dbReference type="AlphaFoldDB" id="A0A0V0QMV5"/>
<dbReference type="OMA" id="SNIMMEY"/>
<evidence type="ECO:0000256" key="2">
    <source>
        <dbReference type="ARBA" id="ARBA00022448"/>
    </source>
</evidence>
<dbReference type="PANTHER" id="PTHR10527">
    <property type="entry name" value="IMPORTIN BETA"/>
    <property type="match status" value="1"/>
</dbReference>
<name>A0A0V0QMV5_PSEPJ</name>
<dbReference type="GO" id="GO:0005737">
    <property type="term" value="C:cytoplasm"/>
    <property type="evidence" value="ECO:0007669"/>
    <property type="project" value="UniProtKB-SubCell"/>
</dbReference>
<comment type="subcellular location">
    <subcellularLocation>
        <location evidence="1">Cytoplasm</location>
    </subcellularLocation>
</comment>
<keyword evidence="4" id="KW-0677">Repeat</keyword>
<dbReference type="SUPFAM" id="SSF48371">
    <property type="entry name" value="ARM repeat"/>
    <property type="match status" value="1"/>
</dbReference>
<proteinExistence type="predicted"/>
<evidence type="ECO:0000256" key="4">
    <source>
        <dbReference type="ARBA" id="ARBA00022737"/>
    </source>
</evidence>
<keyword evidence="5" id="KW-0653">Protein transport</keyword>
<dbReference type="InterPro" id="IPR011989">
    <property type="entry name" value="ARM-like"/>
</dbReference>
<organism evidence="6 7">
    <name type="scientific">Pseudocohnilembus persalinus</name>
    <name type="common">Ciliate</name>
    <dbReference type="NCBI Taxonomy" id="266149"/>
    <lineage>
        <taxon>Eukaryota</taxon>
        <taxon>Sar</taxon>
        <taxon>Alveolata</taxon>
        <taxon>Ciliophora</taxon>
        <taxon>Intramacronucleata</taxon>
        <taxon>Oligohymenophorea</taxon>
        <taxon>Scuticociliatia</taxon>
        <taxon>Philasterida</taxon>
        <taxon>Pseudocohnilembidae</taxon>
        <taxon>Pseudocohnilembus</taxon>
    </lineage>
</organism>
<keyword evidence="2" id="KW-0813">Transport</keyword>
<dbReference type="InParanoid" id="A0A0V0QMV5"/>
<evidence type="ECO:0000256" key="5">
    <source>
        <dbReference type="ARBA" id="ARBA00022927"/>
    </source>
</evidence>
<evidence type="ECO:0000256" key="1">
    <source>
        <dbReference type="ARBA" id="ARBA00004496"/>
    </source>
</evidence>
<keyword evidence="3" id="KW-0963">Cytoplasm</keyword>
<comment type="caution">
    <text evidence="6">The sequence shown here is derived from an EMBL/GenBank/DDBJ whole genome shotgun (WGS) entry which is preliminary data.</text>
</comment>
<dbReference type="Proteomes" id="UP000054937">
    <property type="component" value="Unassembled WGS sequence"/>
</dbReference>
<sequence>MATQNKDNKEDSKQYKTFLGVRVLWPPECPDDILQGCIEETLNTLKVHNIEEKGAEKQMSSQNNCQQIDFKPELNTIKEIVQYLEGTQVGDNQKQQEIYNQTQELVQNPEFFMYLATIMSHENEFNFNIRLLAIVTLQAQANRHYDKLSQSQQALNYIKQQIYKSFNDSNNILCSKIGNIVTVLIQHGGFSSWPEILDFLQSNLESKNQHSIETSVSCLGKIFEDLRLNYENYSRVDSMSSAQKLDIIIPKLLQLTEKFIPNSIRSKTFYCLNIAIYIMPTKLEENLESYCKQLVEGLQDKDSDIRLRCVQGIQTVMETSYSDYFDKYIQEVIYGICHLSGDDNYEVAKNACSFWQEYVSEWEEDDTLKLKLKYIEKHLDILIPNLIKGMRFSEQDQMNQFSGQKNYIKGKEKFVGADEDAYFNEGVDGQAKIGENQQDDENKDFFADDGEDTLRRVSGILMLKFSQLYRDKVFYIAQPLISKLFESPDWVEQEMGVLALGQIVEGSQEVISQHSESVFPTLIQKLLSSNQNQFLVTTFWTLSKFTFYVVEIAPQQENLVKEYLKTIVKGIQHKDYKVQESSCYTLSVLINQGSFILKPFLNDILEVFVGCINSYNGKSTEQLYNAIQSLVSEMQDDTVNQAIAQKLLPSLVQKFLNLAIDNPIISPVSECLAVISDILDKYFGPYCQQVFQKCYLMLDNFLNPEKDDKNNEYNRKEICLRAIDVLLSVVLVSKGDFLGYTQDTKFQYYLQTSLDNKYMELKQFVVSLISEISKHCPQMIVPQLEFYVQKISTFVEFHPQELDPEGQSAALCNNAVWCILEFCFAFKEKLQPFAYSIALKLVEFLTQSDQQIDIQIARNFSKAIGKLGVLDPQQIGTLLPKFIKKFCLTLRNQKEDSQYTKGEAFEGIFIMIRHNPQGILNNFQYLLECFVNYKQAKPDLKQEFSKILQDFRSTMDQQQWEQYLSDPRYFTPGFRNKVKQEYNL</sequence>
<gene>
    <name evidence="6" type="ORF">PPERSA_02858</name>
</gene>
<dbReference type="InterPro" id="IPR040122">
    <property type="entry name" value="Importin_beta"/>
</dbReference>
<accession>A0A0V0QMV5</accession>
<dbReference type="EMBL" id="LDAU01000131">
    <property type="protein sequence ID" value="KRX03479.1"/>
    <property type="molecule type" value="Genomic_DNA"/>
</dbReference>
<evidence type="ECO:0000313" key="6">
    <source>
        <dbReference type="EMBL" id="KRX03479.1"/>
    </source>
</evidence>
<dbReference type="GO" id="GO:0006606">
    <property type="term" value="P:protein import into nucleus"/>
    <property type="evidence" value="ECO:0007669"/>
    <property type="project" value="InterPro"/>
</dbReference>
<dbReference type="FunCoup" id="A0A0V0QMV5">
    <property type="interactions" value="572"/>
</dbReference>
<evidence type="ECO:0000256" key="3">
    <source>
        <dbReference type="ARBA" id="ARBA00022490"/>
    </source>
</evidence>
<protein>
    <submittedName>
        <fullName evidence="6">Armadillo-type fold</fullName>
    </submittedName>
</protein>
<dbReference type="Gene3D" id="1.25.10.10">
    <property type="entry name" value="Leucine-rich Repeat Variant"/>
    <property type="match status" value="1"/>
</dbReference>
<evidence type="ECO:0000313" key="7">
    <source>
        <dbReference type="Proteomes" id="UP000054937"/>
    </source>
</evidence>
<dbReference type="InterPro" id="IPR016024">
    <property type="entry name" value="ARM-type_fold"/>
</dbReference>
<reference evidence="6 7" key="1">
    <citation type="journal article" date="2015" name="Sci. Rep.">
        <title>Genome of the facultative scuticociliatosis pathogen Pseudocohnilembus persalinus provides insight into its virulence through horizontal gene transfer.</title>
        <authorList>
            <person name="Xiong J."/>
            <person name="Wang G."/>
            <person name="Cheng J."/>
            <person name="Tian M."/>
            <person name="Pan X."/>
            <person name="Warren A."/>
            <person name="Jiang C."/>
            <person name="Yuan D."/>
            <person name="Miao W."/>
        </authorList>
    </citation>
    <scope>NUCLEOTIDE SEQUENCE [LARGE SCALE GENOMIC DNA]</scope>
    <source>
        <strain evidence="6">36N120E</strain>
    </source>
</reference>